<gene>
    <name evidence="2" type="ORF">Cvel_8643</name>
</gene>
<dbReference type="PhylomeDB" id="A0A0G4HUF4"/>
<feature type="region of interest" description="Disordered" evidence="1">
    <location>
        <begin position="316"/>
        <end position="349"/>
    </location>
</feature>
<protein>
    <recommendedName>
        <fullName evidence="3">SGNH hydrolase-type esterase domain-containing protein</fullName>
    </recommendedName>
</protein>
<dbReference type="EMBL" id="CDMZ01003919">
    <property type="protein sequence ID" value="CEM48057.1"/>
    <property type="molecule type" value="Genomic_DNA"/>
</dbReference>
<dbReference type="VEuPathDB" id="CryptoDB:Cvel_8643"/>
<reference evidence="2" key="1">
    <citation type="submission" date="2014-11" db="EMBL/GenBank/DDBJ databases">
        <authorList>
            <person name="Otto D Thomas"/>
            <person name="Naeem Raeece"/>
        </authorList>
    </citation>
    <scope>NUCLEOTIDE SEQUENCE</scope>
</reference>
<accession>A0A0G4HUF4</accession>
<dbReference type="AlphaFoldDB" id="A0A0G4HUF4"/>
<feature type="compositionally biased region" description="Polar residues" evidence="1">
    <location>
        <begin position="337"/>
        <end position="349"/>
    </location>
</feature>
<sequence>MLKTLSLAGVVGTVLGAAEKIRSQEFYAHWSGHEVAHLNAVIGHVRSATSDAAVLWLAGDSALDNKFWLSPNNPTNVHKYSRDAENAFHTDPLTDPSYTAEALNGYEGVLEGRMVRDVTYNLNAQASSRKMSLVTVNTAVEASTLEGREVSLLDADEVIRDNIQPQDVLVVHVGANDILFSTGGGLPSPEKLQEIFLVRLKNFVERLTEKTKPSLVVLCGTYYPGLEGGRSWATEALDALGYSKEGDPSILKGLVDQVFTNFVSRVEVGGVKVVPLQLSAALDGSEEGAYVQRVEPSVQGGGKLAGLILDLVEKEKENAVSEETGAEEESEKETPSLRGTASGPTMVLS</sequence>
<evidence type="ECO:0000313" key="2">
    <source>
        <dbReference type="EMBL" id="CEM48057.1"/>
    </source>
</evidence>
<evidence type="ECO:0008006" key="3">
    <source>
        <dbReference type="Google" id="ProtNLM"/>
    </source>
</evidence>
<proteinExistence type="predicted"/>
<evidence type="ECO:0000256" key="1">
    <source>
        <dbReference type="SAM" id="MobiDB-lite"/>
    </source>
</evidence>
<name>A0A0G4HUF4_9ALVE</name>
<organism evidence="2">
    <name type="scientific">Chromera velia CCMP2878</name>
    <dbReference type="NCBI Taxonomy" id="1169474"/>
    <lineage>
        <taxon>Eukaryota</taxon>
        <taxon>Sar</taxon>
        <taxon>Alveolata</taxon>
        <taxon>Colpodellida</taxon>
        <taxon>Chromeraceae</taxon>
        <taxon>Chromera</taxon>
    </lineage>
</organism>